<evidence type="ECO:0000313" key="5">
    <source>
        <dbReference type="EMBL" id="HIV39087.1"/>
    </source>
</evidence>
<accession>A0A9D1PEX8</accession>
<dbReference type="InterPro" id="IPR052169">
    <property type="entry name" value="CW_Biosynth-Accessory"/>
</dbReference>
<feature type="compositionally biased region" description="Basic and acidic residues" evidence="3">
    <location>
        <begin position="14"/>
        <end position="24"/>
    </location>
</feature>
<feature type="compositionally biased region" description="Acidic residues" evidence="3">
    <location>
        <begin position="434"/>
        <end position="445"/>
    </location>
</feature>
<name>A0A9D1PEX8_9FIRM</name>
<keyword evidence="2" id="KW-0175">Coiled coil</keyword>
<protein>
    <submittedName>
        <fullName evidence="5">CapA family protein</fullName>
    </submittedName>
</protein>
<evidence type="ECO:0000313" key="6">
    <source>
        <dbReference type="Proteomes" id="UP000886814"/>
    </source>
</evidence>
<dbReference type="InterPro" id="IPR029052">
    <property type="entry name" value="Metallo-depent_PP-like"/>
</dbReference>
<feature type="region of interest" description="Disordered" evidence="3">
    <location>
        <begin position="432"/>
        <end position="498"/>
    </location>
</feature>
<feature type="coiled-coil region" evidence="2">
    <location>
        <begin position="70"/>
        <end position="99"/>
    </location>
</feature>
<dbReference type="Gene3D" id="3.60.21.10">
    <property type="match status" value="1"/>
</dbReference>
<organism evidence="5 6">
    <name type="scientific">Candidatus Blautia stercorigallinarum</name>
    <dbReference type="NCBI Taxonomy" id="2838501"/>
    <lineage>
        <taxon>Bacteria</taxon>
        <taxon>Bacillati</taxon>
        <taxon>Bacillota</taxon>
        <taxon>Clostridia</taxon>
        <taxon>Lachnospirales</taxon>
        <taxon>Lachnospiraceae</taxon>
        <taxon>Blautia</taxon>
    </lineage>
</organism>
<dbReference type="Proteomes" id="UP000886814">
    <property type="component" value="Unassembled WGS sequence"/>
</dbReference>
<dbReference type="EMBL" id="DXIQ01000055">
    <property type="protein sequence ID" value="HIV39087.1"/>
    <property type="molecule type" value="Genomic_DNA"/>
</dbReference>
<evidence type="ECO:0000256" key="3">
    <source>
        <dbReference type="SAM" id="MobiDB-lite"/>
    </source>
</evidence>
<dbReference type="CDD" id="cd07381">
    <property type="entry name" value="MPP_CapA"/>
    <property type="match status" value="1"/>
</dbReference>
<dbReference type="Pfam" id="PF09587">
    <property type="entry name" value="PGA_cap"/>
    <property type="match status" value="1"/>
</dbReference>
<feature type="region of interest" description="Disordered" evidence="3">
    <location>
        <begin position="1"/>
        <end position="24"/>
    </location>
</feature>
<dbReference type="PANTHER" id="PTHR33393">
    <property type="entry name" value="POLYGLUTAMINE SYNTHESIS ACCESSORY PROTEIN RV0574C-RELATED"/>
    <property type="match status" value="1"/>
</dbReference>
<evidence type="ECO:0000259" key="4">
    <source>
        <dbReference type="SMART" id="SM00854"/>
    </source>
</evidence>
<dbReference type="InterPro" id="IPR019079">
    <property type="entry name" value="Capsule_synth_CapA"/>
</dbReference>
<evidence type="ECO:0000256" key="1">
    <source>
        <dbReference type="ARBA" id="ARBA00005662"/>
    </source>
</evidence>
<feature type="compositionally biased region" description="Polar residues" evidence="3">
    <location>
        <begin position="477"/>
        <end position="487"/>
    </location>
</feature>
<dbReference type="SUPFAM" id="SSF56300">
    <property type="entry name" value="Metallo-dependent phosphatases"/>
    <property type="match status" value="1"/>
</dbReference>
<comment type="caution">
    <text evidence="5">The sequence shown here is derived from an EMBL/GenBank/DDBJ whole genome shotgun (WGS) entry which is preliminary data.</text>
</comment>
<dbReference type="PANTHER" id="PTHR33393:SF12">
    <property type="entry name" value="CAPSULE BIOSYNTHESIS PROTEIN CAPA"/>
    <property type="match status" value="1"/>
</dbReference>
<reference evidence="5" key="2">
    <citation type="submission" date="2021-04" db="EMBL/GenBank/DDBJ databases">
        <authorList>
            <person name="Gilroy R."/>
        </authorList>
    </citation>
    <scope>NUCLEOTIDE SEQUENCE</scope>
    <source>
        <strain evidence="5">CHK195-9823</strain>
    </source>
</reference>
<feature type="domain" description="Capsule synthesis protein CapA" evidence="4">
    <location>
        <begin position="97"/>
        <end position="343"/>
    </location>
</feature>
<proteinExistence type="inferred from homology"/>
<comment type="similarity">
    <text evidence="1">Belongs to the CapA family.</text>
</comment>
<sequence>MSEHRRSSERRRRQQEEERLREEERRRRMARARRRRQVIRRRRMMALGALLIVVILIAAAVVTIHRKSQERKQQEAIEKQQQEEAAAQEEAENNTLHIRAVGDNLIHDAFIEAGSDNDWDFDFLYENIKEDVSDADLASVNQETPLTTDHKDAAGYPDFNTPSEVGDALADAGFDIVTQATEHAFDQEETGIRDTISFWEDEHEKITLLGIHKSKNDSRYQIIEKKNFKIAVMNYSTMLSENHSISEDSSYMVDLYSEENAQADLEKAKQEADVAIVYLHGGQDESVEPEERLKERVQFLAEQGADVIICSHPHILKGYELIEKPDGKETLVYYSLGNFVSAQSNLENLLGGMADFTLKKNGDEVTIDSYSMIPLVMHYNADYTECSVYKLSDYTEELAQEHGIHEENPDAEFSLSALEEDADEAGELHTEWEFQTEDTDEESTDTGDSTQNNGTDAEIDEENSNSSEQDNGEDENSTGTGKNSTGEKTTDTQSRDAD</sequence>
<gene>
    <name evidence="5" type="ORF">H9747_08845</name>
</gene>
<feature type="compositionally biased region" description="Basic and acidic residues" evidence="3">
    <location>
        <begin position="488"/>
        <end position="498"/>
    </location>
</feature>
<dbReference type="SMART" id="SM00854">
    <property type="entry name" value="PGA_cap"/>
    <property type="match status" value="1"/>
</dbReference>
<evidence type="ECO:0000256" key="2">
    <source>
        <dbReference type="SAM" id="Coils"/>
    </source>
</evidence>
<reference evidence="5" key="1">
    <citation type="journal article" date="2021" name="PeerJ">
        <title>Extensive microbial diversity within the chicken gut microbiome revealed by metagenomics and culture.</title>
        <authorList>
            <person name="Gilroy R."/>
            <person name="Ravi A."/>
            <person name="Getino M."/>
            <person name="Pursley I."/>
            <person name="Horton D.L."/>
            <person name="Alikhan N.F."/>
            <person name="Baker D."/>
            <person name="Gharbi K."/>
            <person name="Hall N."/>
            <person name="Watson M."/>
            <person name="Adriaenssens E.M."/>
            <person name="Foster-Nyarko E."/>
            <person name="Jarju S."/>
            <person name="Secka A."/>
            <person name="Antonio M."/>
            <person name="Oren A."/>
            <person name="Chaudhuri R.R."/>
            <person name="La Ragione R."/>
            <person name="Hildebrand F."/>
            <person name="Pallen M.J."/>
        </authorList>
    </citation>
    <scope>NUCLEOTIDE SEQUENCE</scope>
    <source>
        <strain evidence="5">CHK195-9823</strain>
    </source>
</reference>
<dbReference type="AlphaFoldDB" id="A0A9D1PEX8"/>